<keyword evidence="2" id="KW-1185">Reference proteome</keyword>
<reference evidence="1 2" key="1">
    <citation type="journal article" date="2021" name="Environ. Microbiol.">
        <title>Gene family expansions and transcriptome signatures uncover fungal adaptations to wood decay.</title>
        <authorList>
            <person name="Hage H."/>
            <person name="Miyauchi S."/>
            <person name="Viragh M."/>
            <person name="Drula E."/>
            <person name="Min B."/>
            <person name="Chaduli D."/>
            <person name="Navarro D."/>
            <person name="Favel A."/>
            <person name="Norest M."/>
            <person name="Lesage-Meessen L."/>
            <person name="Balint B."/>
            <person name="Merenyi Z."/>
            <person name="de Eugenio L."/>
            <person name="Morin E."/>
            <person name="Martinez A.T."/>
            <person name="Baldrian P."/>
            <person name="Stursova M."/>
            <person name="Martinez M.J."/>
            <person name="Novotny C."/>
            <person name="Magnuson J.K."/>
            <person name="Spatafora J.W."/>
            <person name="Maurice S."/>
            <person name="Pangilinan J."/>
            <person name="Andreopoulos W."/>
            <person name="LaButti K."/>
            <person name="Hundley H."/>
            <person name="Na H."/>
            <person name="Kuo A."/>
            <person name="Barry K."/>
            <person name="Lipzen A."/>
            <person name="Henrissat B."/>
            <person name="Riley R."/>
            <person name="Ahrendt S."/>
            <person name="Nagy L.G."/>
            <person name="Grigoriev I.V."/>
            <person name="Martin F."/>
            <person name="Rosso M.N."/>
        </authorList>
    </citation>
    <scope>NUCLEOTIDE SEQUENCE [LARGE SCALE GENOMIC DNA]</scope>
    <source>
        <strain evidence="1 2">CIRM-BRFM 1785</strain>
    </source>
</reference>
<evidence type="ECO:0000313" key="2">
    <source>
        <dbReference type="Proteomes" id="UP000814176"/>
    </source>
</evidence>
<dbReference type="Proteomes" id="UP000814176">
    <property type="component" value="Unassembled WGS sequence"/>
</dbReference>
<name>A0ABQ8K149_9APHY</name>
<protein>
    <submittedName>
        <fullName evidence="1">Uncharacterized protein</fullName>
    </submittedName>
</protein>
<organism evidence="1 2">
    <name type="scientific">Rhodofomes roseus</name>
    <dbReference type="NCBI Taxonomy" id="34475"/>
    <lineage>
        <taxon>Eukaryota</taxon>
        <taxon>Fungi</taxon>
        <taxon>Dikarya</taxon>
        <taxon>Basidiomycota</taxon>
        <taxon>Agaricomycotina</taxon>
        <taxon>Agaricomycetes</taxon>
        <taxon>Polyporales</taxon>
        <taxon>Rhodofomes</taxon>
    </lineage>
</organism>
<evidence type="ECO:0000313" key="1">
    <source>
        <dbReference type="EMBL" id="KAH9830378.1"/>
    </source>
</evidence>
<comment type="caution">
    <text evidence="1">The sequence shown here is derived from an EMBL/GenBank/DDBJ whole genome shotgun (WGS) entry which is preliminary data.</text>
</comment>
<dbReference type="RefSeq" id="XP_047773700.1">
    <property type="nucleotide sequence ID" value="XM_047925161.1"/>
</dbReference>
<gene>
    <name evidence="1" type="ORF">C8Q71DRAFT_787139</name>
</gene>
<sequence>MFALRSKMIPGVIVGFNCTNFTMYASPFIYGWGSAESGLQRNREGDTKQAPEPVSISSYITAHEKCSVCTCLQHARCDVLPGSMSCSQCIDLGVQILCTVTQPSRARMWQRVKSEPAYYLSHHFMANLQLVLHAWEAQRARHAHAYEHFHHTVYPRLSNPLSPLYESDKTEYLEIYYSWRAVKTMTLMLYAYDGSYRRLLQRLREQRARQEARSRLRVWSY</sequence>
<proteinExistence type="predicted"/>
<dbReference type="GeneID" id="72005893"/>
<dbReference type="EMBL" id="JADCUA010000032">
    <property type="protein sequence ID" value="KAH9830378.1"/>
    <property type="molecule type" value="Genomic_DNA"/>
</dbReference>
<accession>A0ABQ8K149</accession>